<dbReference type="CDD" id="cd02015">
    <property type="entry name" value="TPP_AHAS"/>
    <property type="match status" value="1"/>
</dbReference>
<feature type="domain" description="Thiamine pyrophosphate enzyme central" evidence="13">
    <location>
        <begin position="205"/>
        <end position="337"/>
    </location>
</feature>
<evidence type="ECO:0000256" key="12">
    <source>
        <dbReference type="RuleBase" id="RU003591"/>
    </source>
</evidence>
<gene>
    <name evidence="16" type="primary">ilvB</name>
    <name evidence="16" type="ORF">ACFQ5M_12635</name>
</gene>
<keyword evidence="17" id="KW-1185">Reference proteome</keyword>
<dbReference type="Pfam" id="PF02776">
    <property type="entry name" value="TPP_enzyme_N"/>
    <property type="match status" value="1"/>
</dbReference>
<dbReference type="PANTHER" id="PTHR18968:SF13">
    <property type="entry name" value="ACETOLACTATE SYNTHASE CATALYTIC SUBUNIT, MITOCHONDRIAL"/>
    <property type="match status" value="1"/>
</dbReference>
<keyword evidence="10 12" id="KW-0100">Branched-chain amino acid biosynthesis</keyword>
<organism evidence="16 17">
    <name type="scientific">Agrilactobacillus yilanensis</name>
    <dbReference type="NCBI Taxonomy" id="2485997"/>
    <lineage>
        <taxon>Bacteria</taxon>
        <taxon>Bacillati</taxon>
        <taxon>Bacillota</taxon>
        <taxon>Bacilli</taxon>
        <taxon>Lactobacillales</taxon>
        <taxon>Lactobacillaceae</taxon>
        <taxon>Agrilactobacillus</taxon>
    </lineage>
</organism>
<evidence type="ECO:0000256" key="2">
    <source>
        <dbReference type="ARBA" id="ARBA00005025"/>
    </source>
</evidence>
<evidence type="ECO:0000256" key="7">
    <source>
        <dbReference type="ARBA" id="ARBA00022723"/>
    </source>
</evidence>
<accession>A0ABW4JCP4</accession>
<dbReference type="Gene3D" id="3.40.50.970">
    <property type="match status" value="2"/>
</dbReference>
<sequence>MLAKQPNAKQSQVNGAEVLIQSLIDHNVELLFGYPGGAVLPVYDTLYTSSFRNILTRHEQGAAHAAEGYAKATGKTGVICVTSGPGASNAITGIADAMMDSTPLVVLTGQVGTNAIGTQAFQELDIISMTKAVTKANFQVRQVSQLAQIMDQAFTIAQTGRKGPVVVDLPKDIMAAAIDVPTKRTTPSTDRNETDLSAFQKASLKAILSGLRSATKPLLLLGAGVSAAQAGTLAKTFVHQWQTPAVATLLGLGILTNEEPLFLGMGGMHGTYAANMTFQECDFLLNIGARFDDRLVPNVAKFAPNAKIAHIDIDPNEIDRIVKTDYAAVADAKAALEFMVQQPVANYPSQPWLRLVQQRKRQHPYHYRLSDSFFKPQEVVEAVGKVTRGQAMVVTDVGQHQMWTAQFYPFHYPQQLITSGGLGTMGFGIPAAIGAKYAHPDRDVVLFVGDGGFQMTSEELEVLATEQLDIKIVLLNNKTLGMVRQWQDEFYQHHRSQTMFTHQPNFEKLAAAYDVAYYELTKPMALEPTLKAIFAEKGPALINVTIPSFEQVYPMIAPGCANDDMMGLDQ</sequence>
<evidence type="ECO:0000313" key="16">
    <source>
        <dbReference type="EMBL" id="MFD1672940.1"/>
    </source>
</evidence>
<feature type="domain" description="Thiamine pyrophosphate enzyme TPP-binding" evidence="14">
    <location>
        <begin position="396"/>
        <end position="544"/>
    </location>
</feature>
<evidence type="ECO:0000256" key="6">
    <source>
        <dbReference type="ARBA" id="ARBA00022679"/>
    </source>
</evidence>
<keyword evidence="6 12" id="KW-0808">Transferase</keyword>
<protein>
    <recommendedName>
        <fullName evidence="4 12">Acetolactate synthase</fullName>
        <ecNumber evidence="4 12">2.2.1.6</ecNumber>
    </recommendedName>
</protein>
<dbReference type="Pfam" id="PF02775">
    <property type="entry name" value="TPP_enzyme_C"/>
    <property type="match status" value="1"/>
</dbReference>
<dbReference type="InterPro" id="IPR029061">
    <property type="entry name" value="THDP-binding"/>
</dbReference>
<dbReference type="Gene3D" id="3.40.50.1220">
    <property type="entry name" value="TPP-binding domain"/>
    <property type="match status" value="1"/>
</dbReference>
<comment type="pathway">
    <text evidence="1 12">Amino-acid biosynthesis; L-isoleucine biosynthesis; L-isoleucine from 2-oxobutanoate: step 1/4.</text>
</comment>
<keyword evidence="8 12" id="KW-0460">Magnesium</keyword>
<name>A0ABW4JCP4_9LACO</name>
<evidence type="ECO:0000259" key="14">
    <source>
        <dbReference type="Pfam" id="PF02775"/>
    </source>
</evidence>
<dbReference type="SUPFAM" id="SSF52467">
    <property type="entry name" value="DHS-like NAD/FAD-binding domain"/>
    <property type="match status" value="1"/>
</dbReference>
<comment type="cofactor">
    <cofactor evidence="12">
        <name>Mg(2+)</name>
        <dbReference type="ChEBI" id="CHEBI:18420"/>
    </cofactor>
    <text evidence="12">Binds 1 Mg(2+) ion per subunit.</text>
</comment>
<dbReference type="InterPro" id="IPR039368">
    <property type="entry name" value="AHAS_TPP"/>
</dbReference>
<keyword evidence="9 12" id="KW-0786">Thiamine pyrophosphate</keyword>
<dbReference type="InterPro" id="IPR045229">
    <property type="entry name" value="TPP_enz"/>
</dbReference>
<dbReference type="InterPro" id="IPR012000">
    <property type="entry name" value="Thiamin_PyroP_enz_cen_dom"/>
</dbReference>
<dbReference type="InterPro" id="IPR029035">
    <property type="entry name" value="DHS-like_NAD/FAD-binding_dom"/>
</dbReference>
<keyword evidence="7 12" id="KW-0479">Metal-binding</keyword>
<dbReference type="InterPro" id="IPR012001">
    <property type="entry name" value="Thiamin_PyroP_enz_TPP-bd_dom"/>
</dbReference>
<evidence type="ECO:0000256" key="3">
    <source>
        <dbReference type="ARBA" id="ARBA00007812"/>
    </source>
</evidence>
<dbReference type="SUPFAM" id="SSF52518">
    <property type="entry name" value="Thiamin diphosphate-binding fold (THDP-binding)"/>
    <property type="match status" value="2"/>
</dbReference>
<comment type="caution">
    <text evidence="16">The sequence shown here is derived from an EMBL/GenBank/DDBJ whole genome shotgun (WGS) entry which is preliminary data.</text>
</comment>
<dbReference type="Proteomes" id="UP001597267">
    <property type="component" value="Unassembled WGS sequence"/>
</dbReference>
<feature type="domain" description="Thiamine pyrophosphate enzyme N-terminal TPP-binding" evidence="15">
    <location>
        <begin position="14"/>
        <end position="129"/>
    </location>
</feature>
<comment type="cofactor">
    <cofactor evidence="12">
        <name>thiamine diphosphate</name>
        <dbReference type="ChEBI" id="CHEBI:58937"/>
    </cofactor>
    <text evidence="12">Binds 1 thiamine pyrophosphate per subunit.</text>
</comment>
<evidence type="ECO:0000256" key="4">
    <source>
        <dbReference type="ARBA" id="ARBA00013145"/>
    </source>
</evidence>
<dbReference type="EC" id="2.2.1.6" evidence="4 12"/>
<comment type="catalytic activity">
    <reaction evidence="11 12">
        <text>2 pyruvate + H(+) = (2S)-2-acetolactate + CO2</text>
        <dbReference type="Rhea" id="RHEA:25249"/>
        <dbReference type="ChEBI" id="CHEBI:15361"/>
        <dbReference type="ChEBI" id="CHEBI:15378"/>
        <dbReference type="ChEBI" id="CHEBI:16526"/>
        <dbReference type="ChEBI" id="CHEBI:58476"/>
        <dbReference type="EC" id="2.2.1.6"/>
    </reaction>
</comment>
<dbReference type="GO" id="GO:0003984">
    <property type="term" value="F:acetolactate synthase activity"/>
    <property type="evidence" value="ECO:0007669"/>
    <property type="project" value="UniProtKB-EC"/>
</dbReference>
<comment type="similarity">
    <text evidence="3 12">Belongs to the TPP enzyme family.</text>
</comment>
<reference evidence="17" key="1">
    <citation type="journal article" date="2019" name="Int. J. Syst. Evol. Microbiol.">
        <title>The Global Catalogue of Microorganisms (GCM) 10K type strain sequencing project: providing services to taxonomists for standard genome sequencing and annotation.</title>
        <authorList>
            <consortium name="The Broad Institute Genomics Platform"/>
            <consortium name="The Broad Institute Genome Sequencing Center for Infectious Disease"/>
            <person name="Wu L."/>
            <person name="Ma J."/>
        </authorList>
    </citation>
    <scope>NUCLEOTIDE SEQUENCE [LARGE SCALE GENOMIC DNA]</scope>
    <source>
        <strain evidence="17">CCM 8896</strain>
    </source>
</reference>
<evidence type="ECO:0000259" key="13">
    <source>
        <dbReference type="Pfam" id="PF00205"/>
    </source>
</evidence>
<dbReference type="RefSeq" id="WP_125715393.1">
    <property type="nucleotide sequence ID" value="NZ_JBHTOP010000028.1"/>
</dbReference>
<dbReference type="InterPro" id="IPR012846">
    <property type="entry name" value="Acetolactate_synth_lsu"/>
</dbReference>
<proteinExistence type="inferred from homology"/>
<dbReference type="Pfam" id="PF00205">
    <property type="entry name" value="TPP_enzyme_M"/>
    <property type="match status" value="1"/>
</dbReference>
<evidence type="ECO:0000256" key="5">
    <source>
        <dbReference type="ARBA" id="ARBA00022605"/>
    </source>
</evidence>
<evidence type="ECO:0000256" key="11">
    <source>
        <dbReference type="ARBA" id="ARBA00048670"/>
    </source>
</evidence>
<dbReference type="EMBL" id="JBHTOP010000028">
    <property type="protein sequence ID" value="MFD1672940.1"/>
    <property type="molecule type" value="Genomic_DNA"/>
</dbReference>
<comment type="pathway">
    <text evidence="2 12">Amino-acid biosynthesis; L-valine biosynthesis; L-valine from pyruvate: step 1/4.</text>
</comment>
<evidence type="ECO:0000256" key="10">
    <source>
        <dbReference type="ARBA" id="ARBA00023304"/>
    </source>
</evidence>
<dbReference type="PROSITE" id="PS00187">
    <property type="entry name" value="TPP_ENZYMES"/>
    <property type="match status" value="1"/>
</dbReference>
<dbReference type="InterPro" id="IPR000399">
    <property type="entry name" value="TPP-bd_CS"/>
</dbReference>
<evidence type="ECO:0000256" key="1">
    <source>
        <dbReference type="ARBA" id="ARBA00004974"/>
    </source>
</evidence>
<dbReference type="PANTHER" id="PTHR18968">
    <property type="entry name" value="THIAMINE PYROPHOSPHATE ENZYMES"/>
    <property type="match status" value="1"/>
</dbReference>
<evidence type="ECO:0000259" key="15">
    <source>
        <dbReference type="Pfam" id="PF02776"/>
    </source>
</evidence>
<evidence type="ECO:0000256" key="9">
    <source>
        <dbReference type="ARBA" id="ARBA00023052"/>
    </source>
</evidence>
<dbReference type="InterPro" id="IPR011766">
    <property type="entry name" value="TPP_enzyme_TPP-bd"/>
</dbReference>
<dbReference type="NCBIfam" id="TIGR00118">
    <property type="entry name" value="acolac_lg"/>
    <property type="match status" value="1"/>
</dbReference>
<keyword evidence="5 12" id="KW-0028">Amino-acid biosynthesis</keyword>
<dbReference type="CDD" id="cd07035">
    <property type="entry name" value="TPP_PYR_POX_like"/>
    <property type="match status" value="1"/>
</dbReference>
<evidence type="ECO:0000256" key="8">
    <source>
        <dbReference type="ARBA" id="ARBA00022842"/>
    </source>
</evidence>
<evidence type="ECO:0000313" key="17">
    <source>
        <dbReference type="Proteomes" id="UP001597267"/>
    </source>
</evidence>